<dbReference type="EMBL" id="JBHTKI010000010">
    <property type="protein sequence ID" value="MFD1031458.1"/>
    <property type="molecule type" value="Genomic_DNA"/>
</dbReference>
<keyword evidence="2" id="KW-1185">Reference proteome</keyword>
<dbReference type="Proteomes" id="UP001597109">
    <property type="component" value="Unassembled WGS sequence"/>
</dbReference>
<organism evidence="1 2">
    <name type="scientific">Metaplanococcus flavidus</name>
    <dbReference type="NCBI Taxonomy" id="569883"/>
    <lineage>
        <taxon>Bacteria</taxon>
        <taxon>Bacillati</taxon>
        <taxon>Bacillota</taxon>
        <taxon>Bacilli</taxon>
        <taxon>Bacillales</taxon>
        <taxon>Caryophanaceae</taxon>
        <taxon>Metaplanococcus</taxon>
    </lineage>
</organism>
<reference evidence="2" key="1">
    <citation type="journal article" date="2019" name="Int. J. Syst. Evol. Microbiol.">
        <title>The Global Catalogue of Microorganisms (GCM) 10K type strain sequencing project: providing services to taxonomists for standard genome sequencing and annotation.</title>
        <authorList>
            <consortium name="The Broad Institute Genomics Platform"/>
            <consortium name="The Broad Institute Genome Sequencing Center for Infectious Disease"/>
            <person name="Wu L."/>
            <person name="Ma J."/>
        </authorList>
    </citation>
    <scope>NUCLEOTIDE SEQUENCE [LARGE SCALE GENOMIC DNA]</scope>
    <source>
        <strain evidence="2">CCUG 56756</strain>
    </source>
</reference>
<gene>
    <name evidence="1" type="ORF">ACFQ1X_08450</name>
</gene>
<dbReference type="RefSeq" id="WP_144841438.1">
    <property type="nucleotide sequence ID" value="NZ_JBHTKI010000010.1"/>
</dbReference>
<evidence type="ECO:0000313" key="2">
    <source>
        <dbReference type="Proteomes" id="UP001597109"/>
    </source>
</evidence>
<evidence type="ECO:0000313" key="1">
    <source>
        <dbReference type="EMBL" id="MFD1031458.1"/>
    </source>
</evidence>
<accession>A0ABW3LD72</accession>
<sequence>MFIFRRQPSLPAIELEMLKKFVGKTIEVTLSTREETIHVMEKDDLVLLFSWGSEYIEGSIYQLSSFQLSKTGLSSVINIPLYSEMHYFNKKMDSIEYIDDNKIKIMSRSRLLVFYSMCELIRSFEIEANSSDEYICKWG</sequence>
<name>A0ABW3LD72_9BACL</name>
<protein>
    <submittedName>
        <fullName evidence="1">Uncharacterized protein</fullName>
    </submittedName>
</protein>
<proteinExistence type="predicted"/>
<comment type="caution">
    <text evidence="1">The sequence shown here is derived from an EMBL/GenBank/DDBJ whole genome shotgun (WGS) entry which is preliminary data.</text>
</comment>